<evidence type="ECO:0000313" key="4">
    <source>
        <dbReference type="Proteomes" id="UP000501130"/>
    </source>
</evidence>
<reference evidence="3 4" key="1">
    <citation type="submission" date="2020-05" db="EMBL/GenBank/DDBJ databases">
        <title>Compete genome of Limnobacter sp. SAORIC-580.</title>
        <authorList>
            <person name="Song J."/>
            <person name="Cho J.-C."/>
        </authorList>
    </citation>
    <scope>NUCLEOTIDE SEQUENCE [LARGE SCALE GENOMIC DNA]</scope>
    <source>
        <strain evidence="3 4">SAORIC-580</strain>
    </source>
</reference>
<feature type="transmembrane region" description="Helical" evidence="1">
    <location>
        <begin position="416"/>
        <end position="434"/>
    </location>
</feature>
<dbReference type="RefSeq" id="WP_171097752.1">
    <property type="nucleotide sequence ID" value="NZ_CP053084.1"/>
</dbReference>
<keyword evidence="2" id="KW-0732">Signal</keyword>
<organism evidence="3 4">
    <name type="scientific">Limnobacter profundi</name>
    <dbReference type="NCBI Taxonomy" id="2732163"/>
    <lineage>
        <taxon>Bacteria</taxon>
        <taxon>Pseudomonadati</taxon>
        <taxon>Pseudomonadota</taxon>
        <taxon>Betaproteobacteria</taxon>
        <taxon>Burkholderiales</taxon>
        <taxon>Burkholderiaceae</taxon>
        <taxon>Limnobacter</taxon>
    </lineage>
</organism>
<feature type="transmembrane region" description="Helical" evidence="1">
    <location>
        <begin position="454"/>
        <end position="472"/>
    </location>
</feature>
<keyword evidence="1" id="KW-1133">Transmembrane helix</keyword>
<feature type="transmembrane region" description="Helical" evidence="1">
    <location>
        <begin position="117"/>
        <end position="137"/>
    </location>
</feature>
<dbReference type="Proteomes" id="UP000501130">
    <property type="component" value="Chromosome"/>
</dbReference>
<proteinExistence type="predicted"/>
<evidence type="ECO:0000313" key="3">
    <source>
        <dbReference type="EMBL" id="QJR28764.1"/>
    </source>
</evidence>
<feature type="transmembrane region" description="Helical" evidence="1">
    <location>
        <begin position="187"/>
        <end position="206"/>
    </location>
</feature>
<name>A0ABX6N4U4_9BURK</name>
<feature type="transmembrane region" description="Helical" evidence="1">
    <location>
        <begin position="31"/>
        <end position="52"/>
    </location>
</feature>
<evidence type="ECO:0000256" key="2">
    <source>
        <dbReference type="SAM" id="SignalP"/>
    </source>
</evidence>
<keyword evidence="1" id="KW-0812">Transmembrane</keyword>
<feature type="transmembrane region" description="Helical" evidence="1">
    <location>
        <begin position="160"/>
        <end position="181"/>
    </location>
</feature>
<evidence type="ECO:0008006" key="5">
    <source>
        <dbReference type="Google" id="ProtNLM"/>
    </source>
</evidence>
<accession>A0ABX6N4U4</accession>
<protein>
    <recommendedName>
        <fullName evidence="5">Fenitrothion hydrolase</fullName>
    </recommendedName>
</protein>
<keyword evidence="4" id="KW-1185">Reference proteome</keyword>
<feature type="transmembrane region" description="Helical" evidence="1">
    <location>
        <begin position="350"/>
        <end position="370"/>
    </location>
</feature>
<feature type="signal peptide" evidence="2">
    <location>
        <begin position="1"/>
        <end position="19"/>
    </location>
</feature>
<feature type="transmembrane region" description="Helical" evidence="1">
    <location>
        <begin position="85"/>
        <end position="105"/>
    </location>
</feature>
<evidence type="ECO:0000256" key="1">
    <source>
        <dbReference type="SAM" id="Phobius"/>
    </source>
</evidence>
<sequence length="477" mass="54158">MIAHLLGSVLLAAPATAMAHAFGEPVQLPMPYGLYIAGSVLALVLSFVLLAFSGRPGNKLLKGLNAQRTLPWPAWPAQWVHRARAAGSLFWLSALVFCIVTGLVGSNDSHRNFNMTFFWILFVLGGAYAAMLIGDWYQHQHPWRFLLPGNWNGIRKYPRWLGHWPALLQLVCLVAIELFFHSTPRKLALLLIAFGVFNLAGMWLWGTRRWLQRGELFAVLFRLFAACSPLRKIRSTDGKYRWRIALPFSDLRRLRLWHPAQCLFVLFLLSSTAYDGLRETAVYFNIFWQDPFGILTIAFGDHPLKIYPQVRPWFIAWEMALLIVSPFFYLLLFVLFIALGRMLTGSKQPIPLLLCRYLPSLVPIAVVYHLTHYYTLLFSQGLKIRGLVSDPFGWGWNIFGNAITGRLPWLPDMANIWTSQVVLILAGHVAAVWLAHQQALQLERSNRSATLSQLPMLVLMVVFTSVGLWILAQPLQG</sequence>
<gene>
    <name evidence="3" type="ORF">HKT17_03085</name>
</gene>
<feature type="transmembrane region" description="Helical" evidence="1">
    <location>
        <begin position="314"/>
        <end position="338"/>
    </location>
</feature>
<keyword evidence="1" id="KW-0472">Membrane</keyword>
<feature type="chain" id="PRO_5046916444" description="Fenitrothion hydrolase" evidence="2">
    <location>
        <begin position="20"/>
        <end position="477"/>
    </location>
</feature>
<dbReference type="EMBL" id="CP053084">
    <property type="protein sequence ID" value="QJR28764.1"/>
    <property type="molecule type" value="Genomic_DNA"/>
</dbReference>